<evidence type="ECO:0000313" key="2">
    <source>
        <dbReference type="Proteomes" id="UP000789901"/>
    </source>
</evidence>
<accession>A0ABN7VES3</accession>
<keyword evidence="2" id="KW-1185">Reference proteome</keyword>
<comment type="caution">
    <text evidence="1">The sequence shown here is derived from an EMBL/GenBank/DDBJ whole genome shotgun (WGS) entry which is preliminary data.</text>
</comment>
<dbReference type="EMBL" id="CAJVQB010013685">
    <property type="protein sequence ID" value="CAG8763778.1"/>
    <property type="molecule type" value="Genomic_DNA"/>
</dbReference>
<sequence>KSLESQNGSTVALKENNHVKVKGFYSTDEEDPLTNNWSENHQLKIVSGYLKGMATNWNKENKDDIESWKAKNENKEERNKSFYHLFVEHFTLPEWQYHRVNLDRGLLDGFIVEMFLSGLKKNHATFVAVAAPKDLNEAIAVAKRVEADNYYRQNLTEPHEPQPKLEKELGDFKERIEVVALNYTTLMDIIKTIEGQSQKNYYQDSRRKIEYHNCERVGHRAQNCMSRKY</sequence>
<dbReference type="Proteomes" id="UP000789901">
    <property type="component" value="Unassembled WGS sequence"/>
</dbReference>
<name>A0ABN7VES3_GIGMA</name>
<protein>
    <submittedName>
        <fullName evidence="1">14432_t:CDS:1</fullName>
    </submittedName>
</protein>
<evidence type="ECO:0000313" key="1">
    <source>
        <dbReference type="EMBL" id="CAG8763778.1"/>
    </source>
</evidence>
<organism evidence="1 2">
    <name type="scientific">Gigaspora margarita</name>
    <dbReference type="NCBI Taxonomy" id="4874"/>
    <lineage>
        <taxon>Eukaryota</taxon>
        <taxon>Fungi</taxon>
        <taxon>Fungi incertae sedis</taxon>
        <taxon>Mucoromycota</taxon>
        <taxon>Glomeromycotina</taxon>
        <taxon>Glomeromycetes</taxon>
        <taxon>Diversisporales</taxon>
        <taxon>Gigasporaceae</taxon>
        <taxon>Gigaspora</taxon>
    </lineage>
</organism>
<gene>
    <name evidence="1" type="ORF">GMARGA_LOCUS17781</name>
</gene>
<reference evidence="1 2" key="1">
    <citation type="submission" date="2021-06" db="EMBL/GenBank/DDBJ databases">
        <authorList>
            <person name="Kallberg Y."/>
            <person name="Tangrot J."/>
            <person name="Rosling A."/>
        </authorList>
    </citation>
    <scope>NUCLEOTIDE SEQUENCE [LARGE SCALE GENOMIC DNA]</scope>
    <source>
        <strain evidence="1 2">120-4 pot B 10/14</strain>
    </source>
</reference>
<proteinExistence type="predicted"/>
<feature type="non-terminal residue" evidence="1">
    <location>
        <position position="1"/>
    </location>
</feature>